<dbReference type="PRINTS" id="PR00080">
    <property type="entry name" value="SDRFAMILY"/>
</dbReference>
<dbReference type="OrthoDB" id="47007at2759"/>
<dbReference type="SUPFAM" id="SSF51735">
    <property type="entry name" value="NAD(P)-binding Rossmann-fold domains"/>
    <property type="match status" value="1"/>
</dbReference>
<dbReference type="FunFam" id="3.40.50.720:FF:000084">
    <property type="entry name" value="Short-chain dehydrogenase reductase"/>
    <property type="match status" value="1"/>
</dbReference>
<protein>
    <recommendedName>
        <fullName evidence="6">NAD(P)-binding protein</fullName>
    </recommendedName>
</protein>
<dbReference type="PANTHER" id="PTHR42760:SF115">
    <property type="entry name" value="3-OXOACYL-[ACYL-CARRIER-PROTEIN] REDUCTASE FABG"/>
    <property type="match status" value="1"/>
</dbReference>
<reference evidence="4" key="1">
    <citation type="submission" date="2021-07" db="EMBL/GenBank/DDBJ databases">
        <authorList>
            <person name="Durling M."/>
        </authorList>
    </citation>
    <scope>NUCLEOTIDE SEQUENCE</scope>
</reference>
<dbReference type="EMBL" id="CAJVRL010000025">
    <property type="protein sequence ID" value="CAG8949696.1"/>
    <property type="molecule type" value="Genomic_DNA"/>
</dbReference>
<keyword evidence="5" id="KW-1185">Reference proteome</keyword>
<dbReference type="Gene3D" id="3.40.50.720">
    <property type="entry name" value="NAD(P)-binding Rossmann-like Domain"/>
    <property type="match status" value="1"/>
</dbReference>
<dbReference type="Pfam" id="PF13561">
    <property type="entry name" value="adh_short_C2"/>
    <property type="match status" value="1"/>
</dbReference>
<name>A0A9N9KMH7_9HELO</name>
<evidence type="ECO:0000256" key="2">
    <source>
        <dbReference type="ARBA" id="ARBA00022857"/>
    </source>
</evidence>
<keyword evidence="3" id="KW-0560">Oxidoreductase</keyword>
<gene>
    <name evidence="4" type="ORF">HYFRA_00004014</name>
</gene>
<proteinExistence type="inferred from homology"/>
<dbReference type="GO" id="GO:0016616">
    <property type="term" value="F:oxidoreductase activity, acting on the CH-OH group of donors, NAD or NADP as acceptor"/>
    <property type="evidence" value="ECO:0007669"/>
    <property type="project" value="TreeGrafter"/>
</dbReference>
<dbReference type="Proteomes" id="UP000696280">
    <property type="component" value="Unassembled WGS sequence"/>
</dbReference>
<evidence type="ECO:0000313" key="4">
    <source>
        <dbReference type="EMBL" id="CAG8949696.1"/>
    </source>
</evidence>
<organism evidence="4 5">
    <name type="scientific">Hymenoscyphus fraxineus</name>
    <dbReference type="NCBI Taxonomy" id="746836"/>
    <lineage>
        <taxon>Eukaryota</taxon>
        <taxon>Fungi</taxon>
        <taxon>Dikarya</taxon>
        <taxon>Ascomycota</taxon>
        <taxon>Pezizomycotina</taxon>
        <taxon>Leotiomycetes</taxon>
        <taxon>Helotiales</taxon>
        <taxon>Helotiaceae</taxon>
        <taxon>Hymenoscyphus</taxon>
    </lineage>
</organism>
<dbReference type="PRINTS" id="PR00081">
    <property type="entry name" value="GDHRDH"/>
</dbReference>
<evidence type="ECO:0000256" key="1">
    <source>
        <dbReference type="ARBA" id="ARBA00006484"/>
    </source>
</evidence>
<keyword evidence="2" id="KW-0521">NADP</keyword>
<comment type="caution">
    <text evidence="4">The sequence shown here is derived from an EMBL/GenBank/DDBJ whole genome shotgun (WGS) entry which is preliminary data.</text>
</comment>
<dbReference type="GO" id="GO:0009688">
    <property type="term" value="P:abscisic acid biosynthetic process"/>
    <property type="evidence" value="ECO:0007669"/>
    <property type="project" value="UniProtKB-ARBA"/>
</dbReference>
<accession>A0A9N9KMH7</accession>
<evidence type="ECO:0000256" key="3">
    <source>
        <dbReference type="ARBA" id="ARBA00023002"/>
    </source>
</evidence>
<dbReference type="PANTHER" id="PTHR42760">
    <property type="entry name" value="SHORT-CHAIN DEHYDROGENASES/REDUCTASES FAMILY MEMBER"/>
    <property type="match status" value="1"/>
</dbReference>
<dbReference type="InterPro" id="IPR020904">
    <property type="entry name" value="Sc_DH/Rdtase_CS"/>
</dbReference>
<sequence>MTSSAKTETAREDLTSRVLPQMVLSKGDATSLTPAPQPIPLSVSPSERAILRFQVEGNAMYKRRSVTGGAGTLGFEASRALLEHGAKGLMIFDVNPTQSSLKAAELQKEFPSATVGFKTVDITDEEAVKKAVDETAEYLGSIDILLSFAGVVGCSHALTMTHQQFRRTLDINTTGAFLIAHATAPHMIAQKRGGSITFIASISGHRVNYPQPQVAYNVSKAALITLKNGLAAEWARYGIRTNTISPGYADTILNEGEGIRECREVWMERNPMGRMGTPWELTGVVVLLCSRAGSYINGSDFVVDGGQTLF</sequence>
<dbReference type="InterPro" id="IPR002347">
    <property type="entry name" value="SDR_fam"/>
</dbReference>
<dbReference type="AlphaFoldDB" id="A0A9N9KMH7"/>
<dbReference type="InterPro" id="IPR036291">
    <property type="entry name" value="NAD(P)-bd_dom_sf"/>
</dbReference>
<comment type="similarity">
    <text evidence="1">Belongs to the short-chain dehydrogenases/reductases (SDR) family.</text>
</comment>
<dbReference type="PROSITE" id="PS00061">
    <property type="entry name" value="ADH_SHORT"/>
    <property type="match status" value="1"/>
</dbReference>
<evidence type="ECO:0008006" key="6">
    <source>
        <dbReference type="Google" id="ProtNLM"/>
    </source>
</evidence>
<evidence type="ECO:0000313" key="5">
    <source>
        <dbReference type="Proteomes" id="UP000696280"/>
    </source>
</evidence>